<proteinExistence type="predicted"/>
<gene>
    <name evidence="3" type="ORF">AK812_SmicGene12459</name>
</gene>
<sequence length="683" mass="73577">MSRAQGHRVLLPLNPKEALAAVQASTRAACWQQSLAALRQTSSPPVVLFNACAASCSKGRQWGAAILLAEEIHCLGLEATVVTCNTRIKAASSGEMNWASTLDFLRAAQKQSLRSDAVTWNSAADACSGQGAPGVWPQALQLLEGLSWRGLETDGVTATLRIKTASWPAAMLQLSHPAESFFGKAAKVGVSAGLSSLALGTAWSYGVSLLHTMRHRAVELDQMALTAAIALYSGKEASDAWMGALRLLGNIHAPGLDQGTSRKAARVDKVAISSAMTVCTNHQLWELALSLFEALLEARRADVVSFGSAISAAGSGRLWELALHLHEEMPKMQLAPNQVTFNAVIDACEQGLQWEVAVSMMPSMRLLRITPDVVSYTSTISACGQAQRWLDAIHLLGEALHLRLRTNIMSLSSAISACEKAGQWQAALQLLGKALWLFGQGQLQQTFGSELFAACASTISACETESSRGAAQTVPAMLARICQLLEEPEAQAQVLTVEILSDFGALTGRALSIQRRRLRQNMLKQCRILCGYRSGWSVQRMAWRLHDPVLEKESFLGASLTQKLLQQLQLASTGDPAAEPWLPTARAAARTAPALTNSADVSEAEQRAKAISAWTGASLDAMVSEAHVSIQYRSRVHEWSWALDGEGSLVPVFVDHDRSPHAERQGLLRLLQGLRALRDHGVP</sequence>
<dbReference type="PANTHER" id="PTHR47936">
    <property type="entry name" value="PPR_LONG DOMAIN-CONTAINING PROTEIN"/>
    <property type="match status" value="1"/>
</dbReference>
<dbReference type="PANTHER" id="PTHR47936:SF1">
    <property type="entry name" value="PENTATRICOPEPTIDE REPEAT-CONTAINING PROTEIN GUN1, CHLOROPLASTIC"/>
    <property type="match status" value="1"/>
</dbReference>
<organism evidence="3 4">
    <name type="scientific">Symbiodinium microadriaticum</name>
    <name type="common">Dinoflagellate</name>
    <name type="synonym">Zooxanthella microadriatica</name>
    <dbReference type="NCBI Taxonomy" id="2951"/>
    <lineage>
        <taxon>Eukaryota</taxon>
        <taxon>Sar</taxon>
        <taxon>Alveolata</taxon>
        <taxon>Dinophyceae</taxon>
        <taxon>Suessiales</taxon>
        <taxon>Symbiodiniaceae</taxon>
        <taxon>Symbiodinium</taxon>
    </lineage>
</organism>
<dbReference type="OMA" id="EMNWAST"/>
<evidence type="ECO:0000256" key="1">
    <source>
        <dbReference type="ARBA" id="ARBA00022737"/>
    </source>
</evidence>
<dbReference type="InterPro" id="IPR002885">
    <property type="entry name" value="PPR_rpt"/>
</dbReference>
<dbReference type="Pfam" id="PF13041">
    <property type="entry name" value="PPR_2"/>
    <property type="match status" value="1"/>
</dbReference>
<feature type="repeat" description="PPR" evidence="2">
    <location>
        <begin position="302"/>
        <end position="336"/>
    </location>
</feature>
<keyword evidence="4" id="KW-1185">Reference proteome</keyword>
<evidence type="ECO:0000313" key="4">
    <source>
        <dbReference type="Proteomes" id="UP000186817"/>
    </source>
</evidence>
<accession>A0A1Q9EAL5</accession>
<dbReference type="Pfam" id="PF01535">
    <property type="entry name" value="PPR"/>
    <property type="match status" value="1"/>
</dbReference>
<dbReference type="OrthoDB" id="185373at2759"/>
<dbReference type="InterPro" id="IPR011990">
    <property type="entry name" value="TPR-like_helical_dom_sf"/>
</dbReference>
<reference evidence="3 4" key="1">
    <citation type="submission" date="2016-02" db="EMBL/GenBank/DDBJ databases">
        <title>Genome analysis of coral dinoflagellate symbionts highlights evolutionary adaptations to a symbiotic lifestyle.</title>
        <authorList>
            <person name="Aranda M."/>
            <person name="Li Y."/>
            <person name="Liew Y.J."/>
            <person name="Baumgarten S."/>
            <person name="Simakov O."/>
            <person name="Wilson M."/>
            <person name="Piel J."/>
            <person name="Ashoor H."/>
            <person name="Bougouffa S."/>
            <person name="Bajic V.B."/>
            <person name="Ryu T."/>
            <person name="Ravasi T."/>
            <person name="Bayer T."/>
            <person name="Micklem G."/>
            <person name="Kim H."/>
            <person name="Bhak J."/>
            <person name="Lajeunesse T.C."/>
            <person name="Voolstra C.R."/>
        </authorList>
    </citation>
    <scope>NUCLEOTIDE SEQUENCE [LARGE SCALE GENOMIC DNA]</scope>
    <source>
        <strain evidence="3 4">CCMP2467</strain>
    </source>
</reference>
<protein>
    <submittedName>
        <fullName evidence="3">Pentatricopeptide repeat-containing protein, chloroplastic</fullName>
    </submittedName>
</protein>
<name>A0A1Q9EAL5_SYMMI</name>
<comment type="caution">
    <text evidence="3">The sequence shown here is derived from an EMBL/GenBank/DDBJ whole genome shotgun (WGS) entry which is preliminary data.</text>
</comment>
<evidence type="ECO:0000313" key="3">
    <source>
        <dbReference type="EMBL" id="OLQ04453.1"/>
    </source>
</evidence>
<dbReference type="Gene3D" id="1.25.40.10">
    <property type="entry name" value="Tetratricopeptide repeat domain"/>
    <property type="match status" value="2"/>
</dbReference>
<keyword evidence="1" id="KW-0677">Repeat</keyword>
<dbReference type="PROSITE" id="PS51375">
    <property type="entry name" value="PPR"/>
    <property type="match status" value="1"/>
</dbReference>
<evidence type="ECO:0000256" key="2">
    <source>
        <dbReference type="PROSITE-ProRule" id="PRU00708"/>
    </source>
</evidence>
<dbReference type="Proteomes" id="UP000186817">
    <property type="component" value="Unassembled WGS sequence"/>
</dbReference>
<dbReference type="EMBL" id="LSRX01000210">
    <property type="protein sequence ID" value="OLQ04453.1"/>
    <property type="molecule type" value="Genomic_DNA"/>
</dbReference>
<dbReference type="AlphaFoldDB" id="A0A1Q9EAL5"/>